<accession>A0A382NB95</accession>
<feature type="non-terminal residue" evidence="1">
    <location>
        <position position="1"/>
    </location>
</feature>
<name>A0A382NB95_9ZZZZ</name>
<reference evidence="1" key="1">
    <citation type="submission" date="2018-05" db="EMBL/GenBank/DDBJ databases">
        <authorList>
            <person name="Lanie J.A."/>
            <person name="Ng W.-L."/>
            <person name="Kazmierczak K.M."/>
            <person name="Andrzejewski T.M."/>
            <person name="Davidsen T.M."/>
            <person name="Wayne K.J."/>
            <person name="Tettelin H."/>
            <person name="Glass J.I."/>
            <person name="Rusch D."/>
            <person name="Podicherti R."/>
            <person name="Tsui H.-C.T."/>
            <person name="Winkler M.E."/>
        </authorList>
    </citation>
    <scope>NUCLEOTIDE SEQUENCE</scope>
</reference>
<sequence>CLQKSKTVGARSFKTTVLGHYDSIHRAYPSRGRINPVAHAQCRFFMRKCNVAAGKTELRQGANSCLKTVGLDRQWHVGAIDSVPAQPEIMQPR</sequence>
<dbReference type="AlphaFoldDB" id="A0A382NB95"/>
<gene>
    <name evidence="1" type="ORF">METZ01_LOCUS311317</name>
</gene>
<dbReference type="EMBL" id="UINC01099306">
    <property type="protein sequence ID" value="SVC58463.1"/>
    <property type="molecule type" value="Genomic_DNA"/>
</dbReference>
<evidence type="ECO:0000313" key="1">
    <source>
        <dbReference type="EMBL" id="SVC58463.1"/>
    </source>
</evidence>
<protein>
    <submittedName>
        <fullName evidence="1">Uncharacterized protein</fullName>
    </submittedName>
</protein>
<proteinExistence type="predicted"/>
<organism evidence="1">
    <name type="scientific">marine metagenome</name>
    <dbReference type="NCBI Taxonomy" id="408172"/>
    <lineage>
        <taxon>unclassified sequences</taxon>
        <taxon>metagenomes</taxon>
        <taxon>ecological metagenomes</taxon>
    </lineage>
</organism>